<dbReference type="InterPro" id="IPR011990">
    <property type="entry name" value="TPR-like_helical_dom_sf"/>
</dbReference>
<protein>
    <recommendedName>
        <fullName evidence="3">Transcriptional regulator</fullName>
    </recommendedName>
</protein>
<reference evidence="1 2" key="1">
    <citation type="submission" date="2019-11" db="EMBL/GenBank/DDBJ databases">
        <title>Acidiferrimicrobium australis gen. nov., sp. nov., an acidophilic and obligately heterotrophic, member of the Actinobacteria that catalyses dissimilatory oxido- reduction of iron isolated from metal-rich acidic water in Chile.</title>
        <authorList>
            <person name="Gonzalez D."/>
            <person name="Huber K."/>
            <person name="Hedrich S."/>
            <person name="Rojas-Villalobos C."/>
            <person name="Quatrini R."/>
            <person name="Dinamarca M.A."/>
            <person name="Schwarz A."/>
            <person name="Canales C."/>
            <person name="Nancucheo I."/>
        </authorList>
    </citation>
    <scope>NUCLEOTIDE SEQUENCE [LARGE SCALE GENOMIC DNA]</scope>
    <source>
        <strain evidence="1 2">USS-CCA1</strain>
    </source>
</reference>
<dbReference type="Proteomes" id="UP000437736">
    <property type="component" value="Unassembled WGS sequence"/>
</dbReference>
<evidence type="ECO:0000313" key="2">
    <source>
        <dbReference type="Proteomes" id="UP000437736"/>
    </source>
</evidence>
<comment type="caution">
    <text evidence="1">The sequence shown here is derived from an EMBL/GenBank/DDBJ whole genome shotgun (WGS) entry which is preliminary data.</text>
</comment>
<name>A0ABW9QNM3_9ACTN</name>
<proteinExistence type="predicted"/>
<evidence type="ECO:0008006" key="3">
    <source>
        <dbReference type="Google" id="ProtNLM"/>
    </source>
</evidence>
<dbReference type="EMBL" id="WJHE01000026">
    <property type="protein sequence ID" value="MST31263.1"/>
    <property type="molecule type" value="Genomic_DNA"/>
</dbReference>
<dbReference type="SUPFAM" id="SSF48452">
    <property type="entry name" value="TPR-like"/>
    <property type="match status" value="1"/>
</dbReference>
<accession>A0ABW9QNM3</accession>
<gene>
    <name evidence="1" type="ORF">GHK86_00765</name>
</gene>
<keyword evidence="2" id="KW-1185">Reference proteome</keyword>
<evidence type="ECO:0000313" key="1">
    <source>
        <dbReference type="EMBL" id="MST31263.1"/>
    </source>
</evidence>
<sequence>MERREFLTGAAAVLGGALLPLLCDLGAPPSPDPDEFARQAAQLWANCWSSEPLTLVYRAADHAEHGRTLLARSRGSDHRRIADATGLTTLLVGRTAFFDLGQAAATQEVLAVADRYLAGSPDHPLLACLHGHQAFVPGWSGRWAEAEKELAIAAGHARRGGGPGLRAWLHAVAAECLTRAGKPREALAEIERSRETLVAGGAHPDPWWLDYFDAKRLDGFDATVALAAGREVLSTGISTQRATRHALDRVERALGHLHTTAAEPSGYTPQDCVTVLDRATAYALIHDDDQALRLAEAACRALAKRPYAAAHGRLGTLYDTLPANRAGKLREIELTYLAA</sequence>
<organism evidence="1 2">
    <name type="scientific">Acidiferrimicrobium australe</name>
    <dbReference type="NCBI Taxonomy" id="2664430"/>
    <lineage>
        <taxon>Bacteria</taxon>
        <taxon>Bacillati</taxon>
        <taxon>Actinomycetota</taxon>
        <taxon>Acidimicrobiia</taxon>
        <taxon>Acidimicrobiales</taxon>
        <taxon>Acidimicrobiaceae</taxon>
        <taxon>Acidiferrimicrobium</taxon>
    </lineage>
</organism>